<feature type="transmembrane region" description="Helical" evidence="1">
    <location>
        <begin position="81"/>
        <end position="100"/>
    </location>
</feature>
<name>A0A1Y6K4A7_9CHLR</name>
<feature type="transmembrane region" description="Helical" evidence="1">
    <location>
        <begin position="409"/>
        <end position="430"/>
    </location>
</feature>
<protein>
    <submittedName>
        <fullName evidence="2">Putative Glycoside/pentoside/hexuronide transporter</fullName>
    </submittedName>
</protein>
<keyword evidence="1" id="KW-0472">Membrane</keyword>
<dbReference type="KEGG" id="abat:CFX1CAM_1450"/>
<feature type="transmembrane region" description="Helical" evidence="1">
    <location>
        <begin position="40"/>
        <end position="60"/>
    </location>
</feature>
<dbReference type="Pfam" id="PF13347">
    <property type="entry name" value="MFS_2"/>
    <property type="match status" value="1"/>
</dbReference>
<feature type="transmembrane region" description="Helical" evidence="1">
    <location>
        <begin position="106"/>
        <end position="134"/>
    </location>
</feature>
<feature type="transmembrane region" description="Helical" evidence="1">
    <location>
        <begin position="273"/>
        <end position="289"/>
    </location>
</feature>
<dbReference type="PANTHER" id="PTHR11328:SF24">
    <property type="entry name" value="MAJOR FACILITATOR SUPERFAMILY (MFS) PROFILE DOMAIN-CONTAINING PROTEIN"/>
    <property type="match status" value="1"/>
</dbReference>
<dbReference type="Proteomes" id="UP000195514">
    <property type="component" value="Chromosome I"/>
</dbReference>
<evidence type="ECO:0000256" key="1">
    <source>
        <dbReference type="SAM" id="Phobius"/>
    </source>
</evidence>
<feature type="transmembrane region" description="Helical" evidence="1">
    <location>
        <begin position="378"/>
        <end position="397"/>
    </location>
</feature>
<dbReference type="SUPFAM" id="SSF103473">
    <property type="entry name" value="MFS general substrate transporter"/>
    <property type="match status" value="1"/>
</dbReference>
<dbReference type="AlphaFoldDB" id="A0A1Y6K4A7"/>
<dbReference type="GO" id="GO:0006814">
    <property type="term" value="P:sodium ion transport"/>
    <property type="evidence" value="ECO:0007669"/>
    <property type="project" value="InterPro"/>
</dbReference>
<dbReference type="PANTHER" id="PTHR11328">
    <property type="entry name" value="MAJOR FACILITATOR SUPERFAMILY DOMAIN-CONTAINING PROTEIN"/>
    <property type="match status" value="1"/>
</dbReference>
<dbReference type="OrthoDB" id="9764596at2"/>
<dbReference type="InterPro" id="IPR001927">
    <property type="entry name" value="Na/Gal_symport"/>
</dbReference>
<keyword evidence="1" id="KW-1133">Transmembrane helix</keyword>
<feature type="transmembrane region" description="Helical" evidence="1">
    <location>
        <begin position="239"/>
        <end position="261"/>
    </location>
</feature>
<feature type="transmembrane region" description="Helical" evidence="1">
    <location>
        <begin position="154"/>
        <end position="174"/>
    </location>
</feature>
<feature type="transmembrane region" description="Helical" evidence="1">
    <location>
        <begin position="325"/>
        <end position="344"/>
    </location>
</feature>
<dbReference type="EMBL" id="LT859958">
    <property type="protein sequence ID" value="SMX54515.1"/>
    <property type="molecule type" value="Genomic_DNA"/>
</dbReference>
<dbReference type="GO" id="GO:0005886">
    <property type="term" value="C:plasma membrane"/>
    <property type="evidence" value="ECO:0007669"/>
    <property type="project" value="TreeGrafter"/>
</dbReference>
<feature type="transmembrane region" description="Helical" evidence="1">
    <location>
        <begin position="12"/>
        <end position="34"/>
    </location>
</feature>
<organism evidence="2 3">
    <name type="scientific">Candidatus Brevifilum fermentans</name>
    <dbReference type="NCBI Taxonomy" id="1986204"/>
    <lineage>
        <taxon>Bacteria</taxon>
        <taxon>Bacillati</taxon>
        <taxon>Chloroflexota</taxon>
        <taxon>Anaerolineae</taxon>
        <taxon>Anaerolineales</taxon>
        <taxon>Anaerolineaceae</taxon>
        <taxon>Candidatus Brevifilum</taxon>
    </lineage>
</organism>
<dbReference type="CDD" id="cd17332">
    <property type="entry name" value="MFS_MelB_like"/>
    <property type="match status" value="1"/>
</dbReference>
<keyword evidence="1" id="KW-0812">Transmembrane</keyword>
<proteinExistence type="predicted"/>
<sequence length="454" mass="50509">MTNKVPTHIKVLYGVADAGIAMLTAIVQFFLLFYYTDIALLDPALVGSALMLGKLTWDAVNDLLFGYISDRTRSRWGRRRPYLLFLAIPLALTTWLMFSLPPGLTGVAAFLIVLTTYLLFDTLHSFIGVAYSALTPELTQDYDERTALTTVRQIFTVAGYIIGAALATVVADVYKNNFGFSNSASYSAMGLTFGIFAAIVILITGFSVKEKPAEEIETSKMPPIKSFVETLKNKPFVRLMLSFLVSNISFTLLTTLLPYYLKYVVKMEEQMPIVMMTLLLTIGLCLYPMKMIADRLGKGKAYALGLGITSVAILAGFFYPAHPTPLVYVTAIVAGMGLSSQWVCPWSMMPDVIEIDQAVTGERREGVYYGMWQFTSKFANAFAIAAAGWMLSGFGYVPDIPQTELAIFGIRFLFTLIPVLMFILTMPLLIKYPITRESHTQLVEELRQNQELLH</sequence>
<reference evidence="3" key="1">
    <citation type="submission" date="2017-05" db="EMBL/GenBank/DDBJ databases">
        <authorList>
            <person name="Kirkegaard R."/>
            <person name="Mcilroy J S."/>
        </authorList>
    </citation>
    <scope>NUCLEOTIDE SEQUENCE [LARGE SCALE GENOMIC DNA]</scope>
</reference>
<dbReference type="GO" id="GO:0015293">
    <property type="term" value="F:symporter activity"/>
    <property type="evidence" value="ECO:0007669"/>
    <property type="project" value="InterPro"/>
</dbReference>
<feature type="transmembrane region" description="Helical" evidence="1">
    <location>
        <begin position="301"/>
        <end position="319"/>
    </location>
</feature>
<evidence type="ECO:0000313" key="2">
    <source>
        <dbReference type="EMBL" id="SMX54515.1"/>
    </source>
</evidence>
<dbReference type="Gene3D" id="1.20.1250.20">
    <property type="entry name" value="MFS general substrate transporter like domains"/>
    <property type="match status" value="2"/>
</dbReference>
<accession>A0A1Y6K4A7</accession>
<evidence type="ECO:0000313" key="3">
    <source>
        <dbReference type="Proteomes" id="UP000195514"/>
    </source>
</evidence>
<feature type="transmembrane region" description="Helical" evidence="1">
    <location>
        <begin position="186"/>
        <end position="208"/>
    </location>
</feature>
<dbReference type="InterPro" id="IPR036259">
    <property type="entry name" value="MFS_trans_sf"/>
</dbReference>
<dbReference type="InterPro" id="IPR039672">
    <property type="entry name" value="MFS_2"/>
</dbReference>
<gene>
    <name evidence="2" type="ORF">CFX1CAM_1450</name>
</gene>
<dbReference type="GO" id="GO:0008643">
    <property type="term" value="P:carbohydrate transport"/>
    <property type="evidence" value="ECO:0007669"/>
    <property type="project" value="InterPro"/>
</dbReference>
<dbReference type="RefSeq" id="WP_087862353.1">
    <property type="nucleotide sequence ID" value="NZ_LT859958.1"/>
</dbReference>
<keyword evidence="3" id="KW-1185">Reference proteome</keyword>
<dbReference type="NCBIfam" id="TIGR00792">
    <property type="entry name" value="gph"/>
    <property type="match status" value="1"/>
</dbReference>